<evidence type="ECO:0000313" key="8">
    <source>
        <dbReference type="EMBL" id="KNE71366.1"/>
    </source>
</evidence>
<feature type="compositionally biased region" description="Basic residues" evidence="7">
    <location>
        <begin position="1"/>
        <end position="10"/>
    </location>
</feature>
<evidence type="ECO:0000256" key="7">
    <source>
        <dbReference type="SAM" id="MobiDB-lite"/>
    </source>
</evidence>
<dbReference type="VEuPathDB" id="FungiDB:AMAG_15600"/>
<dbReference type="Proteomes" id="UP000054350">
    <property type="component" value="Unassembled WGS sequence"/>
</dbReference>
<dbReference type="InterPro" id="IPR035979">
    <property type="entry name" value="RBD_domain_sf"/>
</dbReference>
<keyword evidence="3" id="KW-0694">RNA-binding</keyword>
<feature type="compositionally biased region" description="Acidic residues" evidence="7">
    <location>
        <begin position="85"/>
        <end position="94"/>
    </location>
</feature>
<dbReference type="AlphaFoldDB" id="A0A0L0T9H0"/>
<evidence type="ECO:0000256" key="3">
    <source>
        <dbReference type="ARBA" id="ARBA00022884"/>
    </source>
</evidence>
<keyword evidence="4" id="KW-0539">Nucleus</keyword>
<comment type="similarity">
    <text evidence="2">Belongs to the ESF2/ABP1 family.</text>
</comment>
<dbReference type="EMBL" id="GG745371">
    <property type="protein sequence ID" value="KNE71366.1"/>
    <property type="molecule type" value="Genomic_DNA"/>
</dbReference>
<gene>
    <name evidence="8" type="ORF">AMAG_15600</name>
</gene>
<protein>
    <recommendedName>
        <fullName evidence="5">18S rRNA factor 2</fullName>
    </recommendedName>
</protein>
<dbReference type="OMA" id="HMLSEQM"/>
<sequence>MAKKSSRKSNTKYAPAALPSASAASPKPAPATAAAALPATPRSAPQHDDNDNEPAPVTQDPRFAMDDRFKAVDDRFNLATLDHVDFEDDADDNDDQSHVESGDDDEDSGAASDDANDASDDEDAAASGDDADEDLDSDDADAASAAASDAGSASDADDDDAPLRKTPAAAKKILSEKDLSDFKAKTDRTGLVYMSRVPRFMPPDVVRKLLSQYADIGRIYLALEDAKSAHKRKKYTGNGRKNYVEGWIEFLDKREAKAVAKALNNELIGGRKLSKWHDSIWNLKYLPKFKWHHLTEQIAYEKRQREQRLRNEIMQAKRENKVYLDNVAKGKMVSAMEAKKAKRKRADDEADATAAAAAASAAADLATAKSHANAIKANAGDAAASEMNNIRRRFKQRKVVHDVEESGASEDLSKVKGVLSKIFG</sequence>
<reference evidence="9" key="2">
    <citation type="submission" date="2009-11" db="EMBL/GenBank/DDBJ databases">
        <title>The Genome Sequence of Allomyces macrogynus strain ATCC 38327.</title>
        <authorList>
            <consortium name="The Broad Institute Genome Sequencing Platform"/>
            <person name="Russ C."/>
            <person name="Cuomo C."/>
            <person name="Shea T."/>
            <person name="Young S.K."/>
            <person name="Zeng Q."/>
            <person name="Koehrsen M."/>
            <person name="Haas B."/>
            <person name="Borodovsky M."/>
            <person name="Guigo R."/>
            <person name="Alvarado L."/>
            <person name="Berlin A."/>
            <person name="Borenstein D."/>
            <person name="Chen Z."/>
            <person name="Engels R."/>
            <person name="Freedman E."/>
            <person name="Gellesch M."/>
            <person name="Goldberg J."/>
            <person name="Griggs A."/>
            <person name="Gujja S."/>
            <person name="Heiman D."/>
            <person name="Hepburn T."/>
            <person name="Howarth C."/>
            <person name="Jen D."/>
            <person name="Larson L."/>
            <person name="Lewis B."/>
            <person name="Mehta T."/>
            <person name="Park D."/>
            <person name="Pearson M."/>
            <person name="Roberts A."/>
            <person name="Saif S."/>
            <person name="Shenoy N."/>
            <person name="Sisk P."/>
            <person name="Stolte C."/>
            <person name="Sykes S."/>
            <person name="Walk T."/>
            <person name="White J."/>
            <person name="Yandava C."/>
            <person name="Burger G."/>
            <person name="Gray M.W."/>
            <person name="Holland P.W.H."/>
            <person name="King N."/>
            <person name="Lang F.B.F."/>
            <person name="Roger A.J."/>
            <person name="Ruiz-Trillo I."/>
            <person name="Lander E."/>
            <person name="Nusbaum C."/>
        </authorList>
    </citation>
    <scope>NUCLEOTIDE SEQUENCE [LARGE SCALE GENOMIC DNA]</scope>
    <source>
        <strain evidence="9">ATCC 38327</strain>
    </source>
</reference>
<dbReference type="PANTHER" id="PTHR12311:SF7">
    <property type="entry name" value="ACTIVATOR OF BASAL TRANSCRIPTION 1"/>
    <property type="match status" value="1"/>
</dbReference>
<feature type="compositionally biased region" description="Acidic residues" evidence="7">
    <location>
        <begin position="102"/>
        <end position="141"/>
    </location>
</feature>
<evidence type="ECO:0000256" key="4">
    <source>
        <dbReference type="ARBA" id="ARBA00023242"/>
    </source>
</evidence>
<dbReference type="SUPFAM" id="SSF54928">
    <property type="entry name" value="RNA-binding domain, RBD"/>
    <property type="match status" value="1"/>
</dbReference>
<dbReference type="GO" id="GO:0003723">
    <property type="term" value="F:RNA binding"/>
    <property type="evidence" value="ECO:0007669"/>
    <property type="project" value="UniProtKB-KW"/>
</dbReference>
<dbReference type="CDD" id="cd12263">
    <property type="entry name" value="RRM_ABT1_like"/>
    <property type="match status" value="1"/>
</dbReference>
<dbReference type="STRING" id="578462.A0A0L0T9H0"/>
<name>A0A0L0T9H0_ALLM3</name>
<feature type="region of interest" description="Disordered" evidence="7">
    <location>
        <begin position="82"/>
        <end position="163"/>
    </location>
</feature>
<accession>A0A0L0T9H0</accession>
<feature type="compositionally biased region" description="Low complexity" evidence="7">
    <location>
        <begin position="14"/>
        <end position="44"/>
    </location>
</feature>
<keyword evidence="6" id="KW-0175">Coiled coil</keyword>
<organism evidence="8 9">
    <name type="scientific">Allomyces macrogynus (strain ATCC 38327)</name>
    <name type="common">Allomyces javanicus var. macrogynus</name>
    <dbReference type="NCBI Taxonomy" id="578462"/>
    <lineage>
        <taxon>Eukaryota</taxon>
        <taxon>Fungi</taxon>
        <taxon>Fungi incertae sedis</taxon>
        <taxon>Blastocladiomycota</taxon>
        <taxon>Blastocladiomycetes</taxon>
        <taxon>Blastocladiales</taxon>
        <taxon>Blastocladiaceae</taxon>
        <taxon>Allomyces</taxon>
    </lineage>
</organism>
<comment type="subcellular location">
    <subcellularLocation>
        <location evidence="1">Nucleus</location>
        <location evidence="1">Nucleolus</location>
    </subcellularLocation>
</comment>
<dbReference type="InterPro" id="IPR039119">
    <property type="entry name" value="ABT1/Esf2"/>
</dbReference>
<feature type="coiled-coil region" evidence="6">
    <location>
        <begin position="299"/>
        <end position="326"/>
    </location>
</feature>
<dbReference type="GO" id="GO:0000447">
    <property type="term" value="P:endonucleolytic cleavage in ITS1 to separate SSU-rRNA from 5.8S rRNA and LSU-rRNA from tricistronic rRNA transcript (SSU-rRNA, 5.8S rRNA, LSU-rRNA)"/>
    <property type="evidence" value="ECO:0007669"/>
    <property type="project" value="TreeGrafter"/>
</dbReference>
<dbReference type="GO" id="GO:0034462">
    <property type="term" value="P:small-subunit processome assembly"/>
    <property type="evidence" value="ECO:0007669"/>
    <property type="project" value="TreeGrafter"/>
</dbReference>
<dbReference type="OrthoDB" id="287393at2759"/>
<evidence type="ECO:0000256" key="1">
    <source>
        <dbReference type="ARBA" id="ARBA00004604"/>
    </source>
</evidence>
<feature type="region of interest" description="Disordered" evidence="7">
    <location>
        <begin position="1"/>
        <end position="68"/>
    </location>
</feature>
<evidence type="ECO:0000256" key="5">
    <source>
        <dbReference type="ARBA" id="ARBA00032634"/>
    </source>
</evidence>
<reference evidence="8 9" key="1">
    <citation type="submission" date="2009-11" db="EMBL/GenBank/DDBJ databases">
        <title>Annotation of Allomyces macrogynus ATCC 38327.</title>
        <authorList>
            <consortium name="The Broad Institute Genome Sequencing Platform"/>
            <person name="Russ C."/>
            <person name="Cuomo C."/>
            <person name="Burger G."/>
            <person name="Gray M.W."/>
            <person name="Holland P.W.H."/>
            <person name="King N."/>
            <person name="Lang F.B.F."/>
            <person name="Roger A.J."/>
            <person name="Ruiz-Trillo I."/>
            <person name="Young S.K."/>
            <person name="Zeng Q."/>
            <person name="Gargeya S."/>
            <person name="Fitzgerald M."/>
            <person name="Haas B."/>
            <person name="Abouelleil A."/>
            <person name="Alvarado L."/>
            <person name="Arachchi H.M."/>
            <person name="Berlin A."/>
            <person name="Chapman S.B."/>
            <person name="Gearin G."/>
            <person name="Goldberg J."/>
            <person name="Griggs A."/>
            <person name="Gujja S."/>
            <person name="Hansen M."/>
            <person name="Heiman D."/>
            <person name="Howarth C."/>
            <person name="Larimer J."/>
            <person name="Lui A."/>
            <person name="MacDonald P.J.P."/>
            <person name="McCowen C."/>
            <person name="Montmayeur A."/>
            <person name="Murphy C."/>
            <person name="Neiman D."/>
            <person name="Pearson M."/>
            <person name="Priest M."/>
            <person name="Roberts A."/>
            <person name="Saif S."/>
            <person name="Shea T."/>
            <person name="Sisk P."/>
            <person name="Stolte C."/>
            <person name="Sykes S."/>
            <person name="Wortman J."/>
            <person name="Nusbaum C."/>
            <person name="Birren B."/>
        </authorList>
    </citation>
    <scope>NUCLEOTIDE SEQUENCE [LARGE SCALE GENOMIC DNA]</scope>
    <source>
        <strain evidence="8 9">ATCC 38327</strain>
    </source>
</reference>
<dbReference type="eggNOG" id="KOG3152">
    <property type="taxonomic scope" value="Eukaryota"/>
</dbReference>
<dbReference type="PANTHER" id="PTHR12311">
    <property type="entry name" value="ACTIVATOR OF BASAL TRANSCRIPTION 1"/>
    <property type="match status" value="1"/>
</dbReference>
<evidence type="ECO:0000256" key="2">
    <source>
        <dbReference type="ARBA" id="ARBA00005819"/>
    </source>
</evidence>
<feature type="compositionally biased region" description="Low complexity" evidence="7">
    <location>
        <begin position="142"/>
        <end position="154"/>
    </location>
</feature>
<dbReference type="InterPro" id="IPR034353">
    <property type="entry name" value="ABT1/ESF2_RRM"/>
</dbReference>
<keyword evidence="9" id="KW-1185">Reference proteome</keyword>
<dbReference type="GO" id="GO:0000472">
    <property type="term" value="P:endonucleolytic cleavage to generate mature 5'-end of SSU-rRNA from (SSU-rRNA, 5.8S rRNA, LSU-rRNA)"/>
    <property type="evidence" value="ECO:0007669"/>
    <property type="project" value="TreeGrafter"/>
</dbReference>
<dbReference type="InterPro" id="IPR012677">
    <property type="entry name" value="Nucleotide-bd_a/b_plait_sf"/>
</dbReference>
<proteinExistence type="inferred from homology"/>
<evidence type="ECO:0000256" key="6">
    <source>
        <dbReference type="SAM" id="Coils"/>
    </source>
</evidence>
<evidence type="ECO:0000313" key="9">
    <source>
        <dbReference type="Proteomes" id="UP000054350"/>
    </source>
</evidence>
<dbReference type="Gene3D" id="3.30.70.330">
    <property type="match status" value="1"/>
</dbReference>
<dbReference type="GO" id="GO:0000480">
    <property type="term" value="P:endonucleolytic cleavage in 5'-ETS of tricistronic rRNA transcript (SSU-rRNA, 5.8S rRNA, LSU-rRNA)"/>
    <property type="evidence" value="ECO:0007669"/>
    <property type="project" value="TreeGrafter"/>
</dbReference>
<dbReference type="GO" id="GO:0005730">
    <property type="term" value="C:nucleolus"/>
    <property type="evidence" value="ECO:0007669"/>
    <property type="project" value="UniProtKB-SubCell"/>
</dbReference>